<feature type="region of interest" description="Disordered" evidence="1">
    <location>
        <begin position="315"/>
        <end position="335"/>
    </location>
</feature>
<organism evidence="2 3">
    <name type="scientific">Pseudocercospora musae</name>
    <dbReference type="NCBI Taxonomy" id="113226"/>
    <lineage>
        <taxon>Eukaryota</taxon>
        <taxon>Fungi</taxon>
        <taxon>Dikarya</taxon>
        <taxon>Ascomycota</taxon>
        <taxon>Pezizomycotina</taxon>
        <taxon>Dothideomycetes</taxon>
        <taxon>Dothideomycetidae</taxon>
        <taxon>Mycosphaerellales</taxon>
        <taxon>Mycosphaerellaceae</taxon>
        <taxon>Pseudocercospora</taxon>
    </lineage>
</organism>
<evidence type="ECO:0008006" key="4">
    <source>
        <dbReference type="Google" id="ProtNLM"/>
    </source>
</evidence>
<accession>A0A139IUD4</accession>
<evidence type="ECO:0000313" key="2">
    <source>
        <dbReference type="EMBL" id="KXT18156.1"/>
    </source>
</evidence>
<dbReference type="EMBL" id="LFZO01000010">
    <property type="protein sequence ID" value="KXT18156.1"/>
    <property type="molecule type" value="Genomic_DNA"/>
</dbReference>
<protein>
    <recommendedName>
        <fullName evidence="4">AB hydrolase-1 domain-containing protein</fullName>
    </recommendedName>
</protein>
<dbReference type="Gene3D" id="3.40.50.1820">
    <property type="entry name" value="alpha/beta hydrolase"/>
    <property type="match status" value="1"/>
</dbReference>
<keyword evidence="3" id="KW-1185">Reference proteome</keyword>
<name>A0A139IUD4_9PEZI</name>
<dbReference type="PANTHER" id="PTHR31591:SF7">
    <property type="entry name" value="DUF1749-DOMAIN-CONTAINING PROTEIN"/>
    <property type="match status" value="1"/>
</dbReference>
<dbReference type="EMBL" id="LFZO01000010">
    <property type="protein sequence ID" value="KXT18155.1"/>
    <property type="molecule type" value="Genomic_DNA"/>
</dbReference>
<comment type="caution">
    <text evidence="2">The sequence shown here is derived from an EMBL/GenBank/DDBJ whole genome shotgun (WGS) entry which is preliminary data.</text>
</comment>
<dbReference type="Proteomes" id="UP000073492">
    <property type="component" value="Unassembled WGS sequence"/>
</dbReference>
<dbReference type="InterPro" id="IPR013744">
    <property type="entry name" value="SidJ"/>
</dbReference>
<gene>
    <name evidence="2" type="ORF">AC579_7709</name>
</gene>
<proteinExistence type="predicted"/>
<dbReference type="AlphaFoldDB" id="A0A139IUD4"/>
<dbReference type="OrthoDB" id="3647549at2759"/>
<reference evidence="2 3" key="1">
    <citation type="submission" date="2015-07" db="EMBL/GenBank/DDBJ databases">
        <title>Comparative genomics of the Sigatoka disease complex on banana suggests a link between parallel evolutionary changes in Pseudocercospora fijiensis and Pseudocercospora eumusae and increased virulence on the banana host.</title>
        <authorList>
            <person name="Chang T.-C."/>
            <person name="Salvucci A."/>
            <person name="Crous P.W."/>
            <person name="Stergiopoulos I."/>
        </authorList>
    </citation>
    <scope>NUCLEOTIDE SEQUENCE [LARGE SCALE GENOMIC DNA]</scope>
    <source>
        <strain evidence="2 3">CBS 116634</strain>
    </source>
</reference>
<evidence type="ECO:0000313" key="3">
    <source>
        <dbReference type="Proteomes" id="UP000073492"/>
    </source>
</evidence>
<dbReference type="SUPFAM" id="SSF53474">
    <property type="entry name" value="alpha/beta-Hydrolases"/>
    <property type="match status" value="1"/>
</dbReference>
<dbReference type="PANTHER" id="PTHR31591">
    <property type="entry name" value="UPF0613 PROTEIN PB24D3.06C"/>
    <property type="match status" value="1"/>
</dbReference>
<sequence>MDSNKFPPATSVQGTLHYIPKNLCAFEPSKPLTRNANINTLLWVGGMFDTLHSVSYPFRIAESLPPTWSLVTASLSSAGHSWGVSSIAKDAEDMAKIIEYLKEKRPGGKVVIMGHSTGCQDCMEYVVGKGHEKRASVDGIILQAPVSDREALDHELPEAMRQEADQLATKMCRERRGNECIPNRLTRPVFGRLAVTAKRWLDVSSPGPDHTGADDYFSSDHSVERLKGTFGQLTSKTPLLVLYSGNEESVSDSVDKEKLVETWIGVVKSAGGVVAEGSGIVPGATHNLNGNPDEVVRDLVKRVVNYTETISGTDAGPSRMTAGTGHTKSFVAGDW</sequence>
<evidence type="ECO:0000256" key="1">
    <source>
        <dbReference type="SAM" id="MobiDB-lite"/>
    </source>
</evidence>
<dbReference type="Pfam" id="PF08538">
    <property type="entry name" value="DUF1749"/>
    <property type="match status" value="1"/>
</dbReference>
<dbReference type="InterPro" id="IPR029058">
    <property type="entry name" value="AB_hydrolase_fold"/>
</dbReference>